<evidence type="ECO:0000313" key="2">
    <source>
        <dbReference type="EMBL" id="JAT33650.1"/>
    </source>
</evidence>
<name>A0A1B6MCK8_9HEMI</name>
<feature type="non-terminal residue" evidence="2">
    <location>
        <position position="174"/>
    </location>
</feature>
<feature type="region of interest" description="Disordered" evidence="1">
    <location>
        <begin position="28"/>
        <end position="76"/>
    </location>
</feature>
<proteinExistence type="predicted"/>
<feature type="compositionally biased region" description="Basic and acidic residues" evidence="1">
    <location>
        <begin position="40"/>
        <end position="61"/>
    </location>
</feature>
<protein>
    <submittedName>
        <fullName evidence="2">Uncharacterized protein</fullName>
    </submittedName>
</protein>
<dbReference type="AlphaFoldDB" id="A0A1B6MCK8"/>
<dbReference type="EMBL" id="GEBQ01006327">
    <property type="protein sequence ID" value="JAT33650.1"/>
    <property type="molecule type" value="Transcribed_RNA"/>
</dbReference>
<organism evidence="2">
    <name type="scientific">Graphocephala atropunctata</name>
    <dbReference type="NCBI Taxonomy" id="36148"/>
    <lineage>
        <taxon>Eukaryota</taxon>
        <taxon>Metazoa</taxon>
        <taxon>Ecdysozoa</taxon>
        <taxon>Arthropoda</taxon>
        <taxon>Hexapoda</taxon>
        <taxon>Insecta</taxon>
        <taxon>Pterygota</taxon>
        <taxon>Neoptera</taxon>
        <taxon>Paraneoptera</taxon>
        <taxon>Hemiptera</taxon>
        <taxon>Auchenorrhyncha</taxon>
        <taxon>Membracoidea</taxon>
        <taxon>Cicadellidae</taxon>
        <taxon>Cicadellinae</taxon>
        <taxon>Cicadellini</taxon>
        <taxon>Graphocephala</taxon>
    </lineage>
</organism>
<gene>
    <name evidence="2" type="ORF">g.9730</name>
</gene>
<evidence type="ECO:0000256" key="1">
    <source>
        <dbReference type="SAM" id="MobiDB-lite"/>
    </source>
</evidence>
<reference evidence="2" key="1">
    <citation type="submission" date="2015-11" db="EMBL/GenBank/DDBJ databases">
        <title>De novo transcriptome assembly of four potential Pierce s Disease insect vectors from Arizona vineyards.</title>
        <authorList>
            <person name="Tassone E.E."/>
        </authorList>
    </citation>
    <scope>NUCLEOTIDE SEQUENCE</scope>
</reference>
<accession>A0A1B6MCK8</accession>
<sequence>MFGKSKLHSAKLKITKLQEKYSKCVVKEADDEPDTIDIPRYTKDNKDDSANRSRSSHRSELEEKDDVNSGPHKQTINLKQNIVGENIINVVGLPYFSDQTKDIKFTDHGNLDSTPLDESITSKSPKTLPSEILLLSDVSNQLEHIRLVSSSSNESSPTVDLYYPESSPKALTSV</sequence>
<feature type="region of interest" description="Disordered" evidence="1">
    <location>
        <begin position="149"/>
        <end position="174"/>
    </location>
</feature>